<evidence type="ECO:0000313" key="1">
    <source>
        <dbReference type="EMBL" id="NJC70830.1"/>
    </source>
</evidence>
<name>A0ABX0XXR4_9ACTN</name>
<accession>A0ABX0XXR4</accession>
<comment type="caution">
    <text evidence="1">The sequence shown here is derived from an EMBL/GenBank/DDBJ whole genome shotgun (WGS) entry which is preliminary data.</text>
</comment>
<evidence type="ECO:0008006" key="3">
    <source>
        <dbReference type="Google" id="ProtNLM"/>
    </source>
</evidence>
<reference evidence="1 2" key="1">
    <citation type="submission" date="2020-03" db="EMBL/GenBank/DDBJ databases">
        <title>WGS of the type strain of Planosporangium spp.</title>
        <authorList>
            <person name="Thawai C."/>
        </authorList>
    </citation>
    <scope>NUCLEOTIDE SEQUENCE [LARGE SCALE GENOMIC DNA]</scope>
    <source>
        <strain evidence="1 2">TBRC 5610</strain>
    </source>
</reference>
<gene>
    <name evidence="1" type="ORF">HC031_14050</name>
</gene>
<dbReference type="RefSeq" id="WP_167925731.1">
    <property type="nucleotide sequence ID" value="NZ_JAATVY010000008.1"/>
</dbReference>
<sequence>MKRAVEVDAIRTLVAQAQTHVGRKAGRTPVRSALYQLTRGRIDKRPRPTVGELPRLGTPWQDTVSGRYFGWRCRQASLNGEFAFAVEYVICRKCSLGWVDKPYAVEKYQRNGIASAALRALRIENRELAWHTGSGHMRDSRPFWRAVGDSVPGGYEHRVFCEHVARHGGTMRLWRLR</sequence>
<proteinExistence type="predicted"/>
<organism evidence="1 2">
    <name type="scientific">Planosporangium thailandense</name>
    <dbReference type="NCBI Taxonomy" id="765197"/>
    <lineage>
        <taxon>Bacteria</taxon>
        <taxon>Bacillati</taxon>
        <taxon>Actinomycetota</taxon>
        <taxon>Actinomycetes</taxon>
        <taxon>Micromonosporales</taxon>
        <taxon>Micromonosporaceae</taxon>
        <taxon>Planosporangium</taxon>
    </lineage>
</organism>
<evidence type="ECO:0000313" key="2">
    <source>
        <dbReference type="Proteomes" id="UP000722989"/>
    </source>
</evidence>
<dbReference type="EMBL" id="JAATVY010000008">
    <property type="protein sequence ID" value="NJC70830.1"/>
    <property type="molecule type" value="Genomic_DNA"/>
</dbReference>
<dbReference type="Proteomes" id="UP000722989">
    <property type="component" value="Unassembled WGS sequence"/>
</dbReference>
<keyword evidence="2" id="KW-1185">Reference proteome</keyword>
<protein>
    <recommendedName>
        <fullName evidence="3">N-acetyltransferase domain-containing protein</fullName>
    </recommendedName>
</protein>